<evidence type="ECO:0000256" key="1">
    <source>
        <dbReference type="SAM" id="Coils"/>
    </source>
</evidence>
<dbReference type="EMBL" id="MHWR01000037">
    <property type="protein sequence ID" value="OHB12487.1"/>
    <property type="molecule type" value="Genomic_DNA"/>
</dbReference>
<comment type="caution">
    <text evidence="2">The sequence shown here is derived from an EMBL/GenBank/DDBJ whole genome shotgun (WGS) entry which is preliminary data.</text>
</comment>
<gene>
    <name evidence="2" type="ORF">A2Y49_00925</name>
</gene>
<accession>A0A1G2USX8</accession>
<protein>
    <submittedName>
        <fullName evidence="2">Uncharacterized protein</fullName>
    </submittedName>
</protein>
<evidence type="ECO:0000313" key="2">
    <source>
        <dbReference type="EMBL" id="OHB12487.1"/>
    </source>
</evidence>
<keyword evidence="1" id="KW-0175">Coiled coil</keyword>
<dbReference type="Proteomes" id="UP000177154">
    <property type="component" value="Unassembled WGS sequence"/>
</dbReference>
<sequence length="122" mass="13952">MSLTIPTVKQEIKDLKEQRATIDRKIRALEDFLGGQGNGGAVSARRETDIRPVVEDLFKANGNQPLQVKTIVEEVSKRHPNMEKQIIEKKMFNVIRTILVKKSYGKYCLKTETIPVQEQKTE</sequence>
<feature type="coiled-coil region" evidence="1">
    <location>
        <begin position="5"/>
        <end position="32"/>
    </location>
</feature>
<dbReference type="AlphaFoldDB" id="A0A1G2USX8"/>
<proteinExistence type="predicted"/>
<evidence type="ECO:0000313" key="3">
    <source>
        <dbReference type="Proteomes" id="UP000177154"/>
    </source>
</evidence>
<organism evidence="2 3">
    <name type="scientific">Candidatus Zambryskibacteria bacterium RIFCSPLOWO2_12_39_8</name>
    <dbReference type="NCBI Taxonomy" id="1802774"/>
    <lineage>
        <taxon>Bacteria</taxon>
        <taxon>Candidatus Zambryskiibacteriota</taxon>
    </lineage>
</organism>
<reference evidence="2 3" key="1">
    <citation type="journal article" date="2016" name="Nat. Commun.">
        <title>Thousands of microbial genomes shed light on interconnected biogeochemical processes in an aquifer system.</title>
        <authorList>
            <person name="Anantharaman K."/>
            <person name="Brown C.T."/>
            <person name="Hug L.A."/>
            <person name="Sharon I."/>
            <person name="Castelle C.J."/>
            <person name="Probst A.J."/>
            <person name="Thomas B.C."/>
            <person name="Singh A."/>
            <person name="Wilkins M.J."/>
            <person name="Karaoz U."/>
            <person name="Brodie E.L."/>
            <person name="Williams K.H."/>
            <person name="Hubbard S.S."/>
            <person name="Banfield J.F."/>
        </authorList>
    </citation>
    <scope>NUCLEOTIDE SEQUENCE [LARGE SCALE GENOMIC DNA]</scope>
</reference>
<name>A0A1G2USX8_9BACT</name>